<organism evidence="9 10">
    <name type="scientific">Thalassotalea agarivorans</name>
    <name type="common">Thalassomonas agarivorans</name>
    <dbReference type="NCBI Taxonomy" id="349064"/>
    <lineage>
        <taxon>Bacteria</taxon>
        <taxon>Pseudomonadati</taxon>
        <taxon>Pseudomonadota</taxon>
        <taxon>Gammaproteobacteria</taxon>
        <taxon>Alteromonadales</taxon>
        <taxon>Colwelliaceae</taxon>
        <taxon>Thalassotalea</taxon>
    </lineage>
</organism>
<dbReference type="NCBIfam" id="TIGR03025">
    <property type="entry name" value="EPS_sugtrans"/>
    <property type="match status" value="1"/>
</dbReference>
<evidence type="ECO:0000256" key="3">
    <source>
        <dbReference type="ARBA" id="ARBA00022679"/>
    </source>
</evidence>
<dbReference type="AlphaFoldDB" id="A0A1I0DXH1"/>
<dbReference type="GO" id="GO:0016780">
    <property type="term" value="F:phosphotransferase activity, for other substituted phosphate groups"/>
    <property type="evidence" value="ECO:0007669"/>
    <property type="project" value="TreeGrafter"/>
</dbReference>
<proteinExistence type="inferred from homology"/>
<dbReference type="InterPro" id="IPR003362">
    <property type="entry name" value="Bact_transf"/>
</dbReference>
<dbReference type="Pfam" id="PF02397">
    <property type="entry name" value="Bac_transf"/>
    <property type="match status" value="1"/>
</dbReference>
<dbReference type="NCBIfam" id="TIGR03013">
    <property type="entry name" value="EpsB_2"/>
    <property type="match status" value="1"/>
</dbReference>
<dbReference type="PANTHER" id="PTHR30576">
    <property type="entry name" value="COLANIC BIOSYNTHESIS UDP-GLUCOSE LIPID CARRIER TRANSFERASE"/>
    <property type="match status" value="1"/>
</dbReference>
<keyword evidence="10" id="KW-1185">Reference proteome</keyword>
<feature type="transmembrane region" description="Helical" evidence="7">
    <location>
        <begin position="12"/>
        <end position="34"/>
    </location>
</feature>
<dbReference type="OrthoDB" id="9808602at2"/>
<evidence type="ECO:0000256" key="6">
    <source>
        <dbReference type="ARBA" id="ARBA00023136"/>
    </source>
</evidence>
<dbReference type="Gene3D" id="3.40.50.720">
    <property type="entry name" value="NAD(P)-binding Rossmann-like Domain"/>
    <property type="match status" value="1"/>
</dbReference>
<keyword evidence="4 7" id="KW-0812">Transmembrane</keyword>
<gene>
    <name evidence="9" type="ORF">SAMN05660429_01636</name>
</gene>
<dbReference type="GO" id="GO:0016020">
    <property type="term" value="C:membrane"/>
    <property type="evidence" value="ECO:0007669"/>
    <property type="project" value="UniProtKB-SubCell"/>
</dbReference>
<dbReference type="RefSeq" id="WP_093329144.1">
    <property type="nucleotide sequence ID" value="NZ_AP027363.1"/>
</dbReference>
<feature type="transmembrane region" description="Helical" evidence="7">
    <location>
        <begin position="279"/>
        <end position="304"/>
    </location>
</feature>
<evidence type="ECO:0000256" key="5">
    <source>
        <dbReference type="ARBA" id="ARBA00022989"/>
    </source>
</evidence>
<dbReference type="EMBL" id="FOHK01000007">
    <property type="protein sequence ID" value="SET37225.1"/>
    <property type="molecule type" value="Genomic_DNA"/>
</dbReference>
<keyword evidence="3 9" id="KW-0808">Transferase</keyword>
<dbReference type="InterPro" id="IPR017464">
    <property type="entry name" value="Sugar_tfrase_EpsB_2"/>
</dbReference>
<dbReference type="Proteomes" id="UP000199308">
    <property type="component" value="Unassembled WGS sequence"/>
</dbReference>
<feature type="transmembrane region" description="Helical" evidence="7">
    <location>
        <begin position="88"/>
        <end position="108"/>
    </location>
</feature>
<feature type="transmembrane region" description="Helical" evidence="7">
    <location>
        <begin position="46"/>
        <end position="67"/>
    </location>
</feature>
<evidence type="ECO:0000256" key="1">
    <source>
        <dbReference type="ARBA" id="ARBA00004141"/>
    </source>
</evidence>
<evidence type="ECO:0000259" key="8">
    <source>
        <dbReference type="Pfam" id="PF02397"/>
    </source>
</evidence>
<feature type="transmembrane region" description="Helical" evidence="7">
    <location>
        <begin position="114"/>
        <end position="133"/>
    </location>
</feature>
<dbReference type="InterPro" id="IPR017475">
    <property type="entry name" value="EPS_sugar_tfrase"/>
</dbReference>
<dbReference type="PANTHER" id="PTHR30576:SF0">
    <property type="entry name" value="UNDECAPRENYL-PHOSPHATE N-ACETYLGALACTOSAMINYL 1-PHOSPHATE TRANSFERASE-RELATED"/>
    <property type="match status" value="1"/>
</dbReference>
<sequence>MQEKKFKDLSTASRSLLLVEFFILIGALALALFLNDQFNFVDQKQLLLSQLFVHALIFGFCHLLTALSLGLYNSKIRDNFVRLVQREVISFAIGFSILFSFALLFSWYQIAIELIALASFLAFLGILVLRYIAQKTALFGFQKRRVVVLGAGERASIIEKRMRRKVDRQGFSLLGFVPMEGDMDGGIVNEHKLSSDLSIVHYALENEINEIVIASDERRNNLPIEELFACKVRGIEITDILDFIERETGQIAVNLIYPSWVIYSSGFASPNYLRNALDWVFNASMAFVLLLFTWPFMLLTVLAIKLEEGPSASVFYHQVRVGLNGKLFKIVKFRSMREDAEKDGVKWAKTDDDRTTKVGAFIRKYRVDELPQIYNVMRGDMGFVGPRPERPEFVETLVDEIPYYNERHNVKPGLTGWAQLKYPYGATTEDAMEKLKFDLYYIKHRSFTLDLLILIRTAEVVVFGKGR</sequence>
<keyword evidence="5 7" id="KW-1133">Transmembrane helix</keyword>
<evidence type="ECO:0000256" key="7">
    <source>
        <dbReference type="SAM" id="Phobius"/>
    </source>
</evidence>
<comment type="similarity">
    <text evidence="2">Belongs to the bacterial sugar transferase family.</text>
</comment>
<reference evidence="9 10" key="1">
    <citation type="submission" date="2016-10" db="EMBL/GenBank/DDBJ databases">
        <authorList>
            <person name="de Groot N.N."/>
        </authorList>
    </citation>
    <scope>NUCLEOTIDE SEQUENCE [LARGE SCALE GENOMIC DNA]</scope>
    <source>
        <strain evidence="9 10">DSM 19706</strain>
    </source>
</reference>
<comment type="subcellular location">
    <subcellularLocation>
        <location evidence="1">Membrane</location>
        <topology evidence="1">Multi-pass membrane protein</topology>
    </subcellularLocation>
</comment>
<evidence type="ECO:0000256" key="2">
    <source>
        <dbReference type="ARBA" id="ARBA00006464"/>
    </source>
</evidence>
<evidence type="ECO:0000313" key="9">
    <source>
        <dbReference type="EMBL" id="SET37225.1"/>
    </source>
</evidence>
<feature type="domain" description="Bacterial sugar transferase" evidence="8">
    <location>
        <begin position="280"/>
        <end position="462"/>
    </location>
</feature>
<dbReference type="STRING" id="349064.SAMN05660429_01636"/>
<keyword evidence="6 7" id="KW-0472">Membrane</keyword>
<protein>
    <submittedName>
        <fullName evidence="9">Sugar transferase, PEP-CTERM system associated/exopolysaccharide biosynthesis polyprenyl glycosylphosphotransferase</fullName>
    </submittedName>
</protein>
<accession>A0A1I0DXH1</accession>
<evidence type="ECO:0000313" key="10">
    <source>
        <dbReference type="Proteomes" id="UP000199308"/>
    </source>
</evidence>
<name>A0A1I0DXH1_THASX</name>
<evidence type="ECO:0000256" key="4">
    <source>
        <dbReference type="ARBA" id="ARBA00022692"/>
    </source>
</evidence>